<evidence type="ECO:0000256" key="2">
    <source>
        <dbReference type="ARBA" id="ARBA00022723"/>
    </source>
</evidence>
<feature type="region of interest" description="Disordered" evidence="7">
    <location>
        <begin position="1099"/>
        <end position="1212"/>
    </location>
</feature>
<feature type="compositionally biased region" description="Low complexity" evidence="7">
    <location>
        <begin position="767"/>
        <end position="779"/>
    </location>
</feature>
<dbReference type="PROSITE" id="PS50103">
    <property type="entry name" value="ZF_C3H1"/>
    <property type="match status" value="3"/>
</dbReference>
<feature type="zinc finger region" description="C3H1-type" evidence="6">
    <location>
        <begin position="582"/>
        <end position="610"/>
    </location>
</feature>
<keyword evidence="3" id="KW-0677">Repeat</keyword>
<dbReference type="PANTHER" id="PTHR13119">
    <property type="entry name" value="ZINC FINGER CCCH DOMAIN-CONTAINING PROTEI"/>
    <property type="match status" value="1"/>
</dbReference>
<evidence type="ECO:0000256" key="6">
    <source>
        <dbReference type="PROSITE-ProRule" id="PRU00723"/>
    </source>
</evidence>
<protein>
    <submittedName>
        <fullName evidence="9">Protein suppressor of sable</fullName>
    </submittedName>
</protein>
<dbReference type="OrthoDB" id="411372at2759"/>
<feature type="domain" description="C3H1-type" evidence="8">
    <location>
        <begin position="612"/>
        <end position="639"/>
    </location>
</feature>
<evidence type="ECO:0000256" key="4">
    <source>
        <dbReference type="ARBA" id="ARBA00022771"/>
    </source>
</evidence>
<dbReference type="PANTHER" id="PTHR13119:SF12">
    <property type="entry name" value="PROTEIN SUPPRESSOR OF SABLE"/>
    <property type="match status" value="1"/>
</dbReference>
<feature type="compositionally biased region" description="Low complexity" evidence="7">
    <location>
        <begin position="1278"/>
        <end position="1289"/>
    </location>
</feature>
<dbReference type="OMA" id="MMECCAK"/>
<reference evidence="9 10" key="1">
    <citation type="journal article" date="2016" name="Genome Biol. Evol.">
        <title>Gene Family Evolution Reflects Adaptation to Soil Environmental Stressors in the Genome of the Collembolan Orchesella cincta.</title>
        <authorList>
            <person name="Faddeeva-Vakhrusheva A."/>
            <person name="Derks M.F."/>
            <person name="Anvar S.Y."/>
            <person name="Agamennone V."/>
            <person name="Suring W."/>
            <person name="Smit S."/>
            <person name="van Straalen N.M."/>
            <person name="Roelofs D."/>
        </authorList>
    </citation>
    <scope>NUCLEOTIDE SEQUENCE [LARGE SCALE GENOMIC DNA]</scope>
    <source>
        <tissue evidence="9">Mixed pool</tissue>
    </source>
</reference>
<feature type="compositionally biased region" description="Basic residues" evidence="7">
    <location>
        <begin position="755"/>
        <end position="766"/>
    </location>
</feature>
<feature type="compositionally biased region" description="Acidic residues" evidence="7">
    <location>
        <begin position="199"/>
        <end position="209"/>
    </location>
</feature>
<evidence type="ECO:0000256" key="7">
    <source>
        <dbReference type="SAM" id="MobiDB-lite"/>
    </source>
</evidence>
<dbReference type="Proteomes" id="UP000094527">
    <property type="component" value="Unassembled WGS sequence"/>
</dbReference>
<feature type="zinc finger region" description="C3H1-type" evidence="6">
    <location>
        <begin position="612"/>
        <end position="639"/>
    </location>
</feature>
<dbReference type="InterPro" id="IPR054361">
    <property type="entry name" value="Znf-CCCH_ZC3H4/6/8"/>
</dbReference>
<feature type="compositionally biased region" description="Low complexity" evidence="7">
    <location>
        <begin position="1110"/>
        <end position="1121"/>
    </location>
</feature>
<dbReference type="InterPro" id="IPR036855">
    <property type="entry name" value="Znf_CCCH_sf"/>
</dbReference>
<dbReference type="GO" id="GO:0003723">
    <property type="term" value="F:RNA binding"/>
    <property type="evidence" value="ECO:0007669"/>
    <property type="project" value="InterPro"/>
</dbReference>
<feature type="region of interest" description="Disordered" evidence="7">
    <location>
        <begin position="902"/>
        <end position="923"/>
    </location>
</feature>
<evidence type="ECO:0000256" key="5">
    <source>
        <dbReference type="ARBA" id="ARBA00022833"/>
    </source>
</evidence>
<feature type="compositionally biased region" description="Basic and acidic residues" evidence="7">
    <location>
        <begin position="970"/>
        <end position="982"/>
    </location>
</feature>
<feature type="region of interest" description="Disordered" evidence="7">
    <location>
        <begin position="1269"/>
        <end position="1309"/>
    </location>
</feature>
<feature type="compositionally biased region" description="Polar residues" evidence="7">
    <location>
        <begin position="325"/>
        <end position="341"/>
    </location>
</feature>
<keyword evidence="10" id="KW-1185">Reference proteome</keyword>
<dbReference type="Gene3D" id="4.10.1000.10">
    <property type="entry name" value="Zinc finger, CCCH-type"/>
    <property type="match status" value="1"/>
</dbReference>
<feature type="region of interest" description="Disordered" evidence="7">
    <location>
        <begin position="291"/>
        <end position="581"/>
    </location>
</feature>
<feature type="region of interest" description="Disordered" evidence="7">
    <location>
        <begin position="702"/>
        <end position="811"/>
    </location>
</feature>
<feature type="compositionally biased region" description="Acidic residues" evidence="7">
    <location>
        <begin position="386"/>
        <end position="406"/>
    </location>
</feature>
<dbReference type="GO" id="GO:0005634">
    <property type="term" value="C:nucleus"/>
    <property type="evidence" value="ECO:0007669"/>
    <property type="project" value="TreeGrafter"/>
</dbReference>
<evidence type="ECO:0000256" key="3">
    <source>
        <dbReference type="ARBA" id="ARBA00022737"/>
    </source>
</evidence>
<dbReference type="EMBL" id="LJIJ01000209">
    <property type="protein sequence ID" value="ODN00407.1"/>
    <property type="molecule type" value="Genomic_DNA"/>
</dbReference>
<feature type="compositionally biased region" description="Polar residues" evidence="7">
    <location>
        <begin position="264"/>
        <end position="279"/>
    </location>
</feature>
<feature type="compositionally biased region" description="Pro residues" evidence="7">
    <location>
        <begin position="846"/>
        <end position="856"/>
    </location>
</feature>
<feature type="compositionally biased region" description="Polar residues" evidence="7">
    <location>
        <begin position="152"/>
        <end position="188"/>
    </location>
</feature>
<evidence type="ECO:0000259" key="8">
    <source>
        <dbReference type="PROSITE" id="PS50103"/>
    </source>
</evidence>
<feature type="zinc finger region" description="C3H1-type" evidence="6">
    <location>
        <begin position="640"/>
        <end position="663"/>
    </location>
</feature>
<feature type="region of interest" description="Disordered" evidence="7">
    <location>
        <begin position="1"/>
        <end position="279"/>
    </location>
</feature>
<feature type="compositionally biased region" description="Basic residues" evidence="7">
    <location>
        <begin position="458"/>
        <end position="467"/>
    </location>
</feature>
<feature type="compositionally biased region" description="Acidic residues" evidence="7">
    <location>
        <begin position="61"/>
        <end position="72"/>
    </location>
</feature>
<feature type="compositionally biased region" description="Low complexity" evidence="7">
    <location>
        <begin position="996"/>
        <end position="1008"/>
    </location>
</feature>
<evidence type="ECO:0000256" key="1">
    <source>
        <dbReference type="ARBA" id="ARBA00022553"/>
    </source>
</evidence>
<feature type="compositionally biased region" description="Acidic residues" evidence="7">
    <location>
        <begin position="140"/>
        <end position="151"/>
    </location>
</feature>
<dbReference type="SMART" id="SM00356">
    <property type="entry name" value="ZnF_C3H1"/>
    <property type="match status" value="3"/>
</dbReference>
<accession>A0A1D2N560</accession>
<feature type="compositionally biased region" description="Gly residues" evidence="7">
    <location>
        <begin position="1298"/>
        <end position="1309"/>
    </location>
</feature>
<dbReference type="STRING" id="48709.A0A1D2N560"/>
<keyword evidence="4 6" id="KW-0863">Zinc-finger</keyword>
<feature type="region of interest" description="Disordered" evidence="7">
    <location>
        <begin position="938"/>
        <end position="1040"/>
    </location>
</feature>
<feature type="compositionally biased region" description="Polar residues" evidence="7">
    <location>
        <begin position="51"/>
        <end position="60"/>
    </location>
</feature>
<evidence type="ECO:0000313" key="9">
    <source>
        <dbReference type="EMBL" id="ODN00407.1"/>
    </source>
</evidence>
<feature type="compositionally biased region" description="Basic and acidic residues" evidence="7">
    <location>
        <begin position="729"/>
        <end position="743"/>
    </location>
</feature>
<keyword evidence="5 6" id="KW-0862">Zinc</keyword>
<proteinExistence type="predicted"/>
<feature type="compositionally biased region" description="Polar residues" evidence="7">
    <location>
        <begin position="902"/>
        <end position="914"/>
    </location>
</feature>
<feature type="compositionally biased region" description="Acidic residues" evidence="7">
    <location>
        <begin position="80"/>
        <end position="92"/>
    </location>
</feature>
<feature type="compositionally biased region" description="Low complexity" evidence="7">
    <location>
        <begin position="291"/>
        <end position="308"/>
    </location>
</feature>
<name>A0A1D2N560_ORCCI</name>
<dbReference type="Pfam" id="PF22623">
    <property type="entry name" value="zf-CCCH_9"/>
    <property type="match status" value="1"/>
</dbReference>
<sequence length="1309" mass="142869">MPTGRESARKTMEGDASSTIDSSSEAMDQQNSSAANNFDGGGGGGGDARVSAQQRISSSGADEESDPDELTIDDSCVNNDDNETADMDDDSDNNVAIVSSSTLHQIHEEDEEDGCVASSGYMSSEQDAVAVVSKPLHDDEGMENDEGDDDTSTSQQPIVSTTSSATVVRNPDVTTTAGQQEIESSQVEQRVAKITKGAEDDDVDIDGIEDNNPVTTTPASPVGPESPPPSEAQSICNNDSPPQSPEDETTGTPDPLVPSVPLQVGSQSPQTEAIVSQDNFSQFDTSTSNITLSTITSQSSITKTLSSQDSAARSDEDATMDEAMDTSQVETSQGGTQQSPDVSEMENDESQQSSIVAASEKSVANNANGAVSSKNRSKSRSRSNTDDGDDDIDLEDGEIMDDEEEEVKAAPPPPKEKKEKEKEKEKSIKSSSSVKERSSEKEKDKGREKDKDKEREKDKHRKDKKRSKREEEKEKEKEKDSSKKKKRKASDEAESEQEEYLFVRGASPGSAAHPLPDPWSAPVVEEFGDDSKVSRAKRRRESDGDGSPHHHHHPSRPPREPTPPGRRMDRNKRPMREERKEPKSDVICAYFMQGKCQKSAMECSFSHDAVPPRKMELCKFWMMECCAKKEKCLYLHNDFPCKYFHTGLICKAGDRCKFSHSPLSDVTKQVLLKHIETAPKEILGDFPRLNRQGAINLINKMEARARGEKSSWQGRTTPMPPHERHHHGRNDDRHSRNNRDHHGGGGHGQQQQQHQQHHGHHGHGNHNQRGGNSNNNNDARGGRGNPIDPHGQNNRNNSRWEQQQPTRDDQEKLQELMEEAGISGFYKDTLETGIPPPGSQSQGPPGQFPPMQPPLLPLNPVLMSQMLPGLLPQGQANAVNNPALANVLATLNIPTTMVPTTLASIPPMSTSQDDSNSDKSIPDHLPKMQKELFMRIQKQQQKNEKKMQNIDKSEPEEPEENWYSSEDEDESKKKEEKTEISDKISSVLNQIRQQTQPQASSSPVLPSALPLPPVSDPKPPSFYGDTDFRSQPPSFKDVDLRNPSSIFKKIDIEPAKEINASLAHNGPMSYKLRKVANVPKIDYSSIRLGLPPSSIVLDPRLGPKRNNSIPAPASPTETSAPDIGIQPLTIPDGTPVFDPRTMRGGGQGSSGPGRNVGAPGITPQQNNPFLDSDNSLPNPVNDFPSLFNRDPRGGGGGQNTGMNQPPPGNPQAQIQAMAAAMAAMQQQLPNMQGPIDPNLLMLGFPFLPQQPGGVQNPLDFQQMLAASGAATGNLRMRPPFTSQQPPSSSWERLNQGQQGQGGGDLTPPL</sequence>
<feature type="compositionally biased region" description="Basic and acidic residues" evidence="7">
    <location>
        <begin position="468"/>
        <end position="481"/>
    </location>
</feature>
<feature type="compositionally biased region" description="Basic and acidic residues" evidence="7">
    <location>
        <begin position="941"/>
        <end position="955"/>
    </location>
</feature>
<feature type="domain" description="C3H1-type" evidence="8">
    <location>
        <begin position="582"/>
        <end position="610"/>
    </location>
</feature>
<feature type="compositionally biased region" description="Polar residues" evidence="7">
    <location>
        <begin position="791"/>
        <end position="805"/>
    </location>
</feature>
<gene>
    <name evidence="9" type="ORF">Ocin01_06273</name>
</gene>
<keyword evidence="2 6" id="KW-0479">Metal-binding</keyword>
<feature type="compositionally biased region" description="Basic and acidic residues" evidence="7">
    <location>
        <begin position="566"/>
        <end position="581"/>
    </location>
</feature>
<feature type="compositionally biased region" description="Basic and acidic residues" evidence="7">
    <location>
        <begin position="1"/>
        <end position="13"/>
    </location>
</feature>
<feature type="compositionally biased region" description="Pro residues" evidence="7">
    <location>
        <begin position="1009"/>
        <end position="1020"/>
    </location>
</feature>
<evidence type="ECO:0000313" key="10">
    <source>
        <dbReference type="Proteomes" id="UP000094527"/>
    </source>
</evidence>
<feature type="compositionally biased region" description="Acidic residues" evidence="7">
    <location>
        <begin position="956"/>
        <end position="969"/>
    </location>
</feature>
<dbReference type="GO" id="GO:0045892">
    <property type="term" value="P:negative regulation of DNA-templated transcription"/>
    <property type="evidence" value="ECO:0007669"/>
    <property type="project" value="InterPro"/>
</dbReference>
<feature type="compositionally biased region" description="Polar residues" evidence="7">
    <location>
        <begin position="350"/>
        <end position="371"/>
    </location>
</feature>
<organism evidence="9 10">
    <name type="scientific">Orchesella cincta</name>
    <name type="common">Springtail</name>
    <name type="synonym">Podura cincta</name>
    <dbReference type="NCBI Taxonomy" id="48709"/>
    <lineage>
        <taxon>Eukaryota</taxon>
        <taxon>Metazoa</taxon>
        <taxon>Ecdysozoa</taxon>
        <taxon>Arthropoda</taxon>
        <taxon>Hexapoda</taxon>
        <taxon>Collembola</taxon>
        <taxon>Entomobryomorpha</taxon>
        <taxon>Entomobryoidea</taxon>
        <taxon>Orchesellidae</taxon>
        <taxon>Orchesellinae</taxon>
        <taxon>Orchesella</taxon>
    </lineage>
</organism>
<feature type="compositionally biased region" description="Polar residues" evidence="7">
    <location>
        <begin position="1162"/>
        <end position="1178"/>
    </location>
</feature>
<feature type="domain" description="C3H1-type" evidence="8">
    <location>
        <begin position="640"/>
        <end position="663"/>
    </location>
</feature>
<comment type="caution">
    <text evidence="9">The sequence shown here is derived from an EMBL/GenBank/DDBJ whole genome shotgun (WGS) entry which is preliminary data.</text>
</comment>
<dbReference type="GO" id="GO:0008270">
    <property type="term" value="F:zinc ion binding"/>
    <property type="evidence" value="ECO:0007669"/>
    <property type="project" value="UniProtKB-KW"/>
</dbReference>
<dbReference type="InterPro" id="IPR000571">
    <property type="entry name" value="Znf_CCCH"/>
</dbReference>
<feature type="region of interest" description="Disordered" evidence="7">
    <location>
        <begin position="827"/>
        <end position="856"/>
    </location>
</feature>
<keyword evidence="1" id="KW-0597">Phosphoprotein</keyword>
<feature type="compositionally biased region" description="Basic and acidic residues" evidence="7">
    <location>
        <begin position="414"/>
        <end position="457"/>
    </location>
</feature>
<dbReference type="InterPro" id="IPR045124">
    <property type="entry name" value="Su(sable)-like"/>
</dbReference>
<dbReference type="SUPFAM" id="SSF90229">
    <property type="entry name" value="CCCH zinc finger"/>
    <property type="match status" value="2"/>
</dbReference>
<feature type="compositionally biased region" description="Polar residues" evidence="7">
    <location>
        <begin position="16"/>
        <end position="36"/>
    </location>
</feature>